<keyword evidence="5" id="KW-0804">Transcription</keyword>
<dbReference type="InterPro" id="IPR036388">
    <property type="entry name" value="WH-like_DNA-bd_sf"/>
</dbReference>
<dbReference type="CDD" id="cd08414">
    <property type="entry name" value="PBP2_LTTR_aromatics_like"/>
    <property type="match status" value="1"/>
</dbReference>
<dbReference type="GO" id="GO:0003677">
    <property type="term" value="F:DNA binding"/>
    <property type="evidence" value="ECO:0007669"/>
    <property type="project" value="UniProtKB-KW"/>
</dbReference>
<keyword evidence="4" id="KW-0010">Activator</keyword>
<reference evidence="7" key="1">
    <citation type="journal article" date="2014" name="Int. J. Syst. Evol. Microbiol.">
        <title>Complete genome sequence of Corynebacterium casei LMG S-19264T (=DSM 44701T), isolated from a smear-ripened cheese.</title>
        <authorList>
            <consortium name="US DOE Joint Genome Institute (JGI-PGF)"/>
            <person name="Walter F."/>
            <person name="Albersmeier A."/>
            <person name="Kalinowski J."/>
            <person name="Ruckert C."/>
        </authorList>
    </citation>
    <scope>NUCLEOTIDE SEQUENCE</scope>
    <source>
        <strain evidence="7">CGMCC 4.3508</strain>
    </source>
</reference>
<dbReference type="Gene3D" id="1.10.10.10">
    <property type="entry name" value="Winged helix-like DNA-binding domain superfamily/Winged helix DNA-binding domain"/>
    <property type="match status" value="1"/>
</dbReference>
<dbReference type="GO" id="GO:0032993">
    <property type="term" value="C:protein-DNA complex"/>
    <property type="evidence" value="ECO:0007669"/>
    <property type="project" value="TreeGrafter"/>
</dbReference>
<organism evidence="7 8">
    <name type="scientific">Nocardia jinanensis</name>
    <dbReference type="NCBI Taxonomy" id="382504"/>
    <lineage>
        <taxon>Bacteria</taxon>
        <taxon>Bacillati</taxon>
        <taxon>Actinomycetota</taxon>
        <taxon>Actinomycetes</taxon>
        <taxon>Mycobacteriales</taxon>
        <taxon>Nocardiaceae</taxon>
        <taxon>Nocardia</taxon>
    </lineage>
</organism>
<dbReference type="InterPro" id="IPR000847">
    <property type="entry name" value="LysR_HTH_N"/>
</dbReference>
<gene>
    <name evidence="7" type="ORF">GCM10011588_34910</name>
</gene>
<dbReference type="PANTHER" id="PTHR30346">
    <property type="entry name" value="TRANSCRIPTIONAL DUAL REGULATOR HCAR-RELATED"/>
    <property type="match status" value="1"/>
</dbReference>
<keyword evidence="3" id="KW-0238">DNA-binding</keyword>
<keyword evidence="8" id="KW-1185">Reference proteome</keyword>
<dbReference type="SUPFAM" id="SSF53850">
    <property type="entry name" value="Periplasmic binding protein-like II"/>
    <property type="match status" value="1"/>
</dbReference>
<comment type="caution">
    <text evidence="7">The sequence shown here is derived from an EMBL/GenBank/DDBJ whole genome shotgun (WGS) entry which is preliminary data.</text>
</comment>
<dbReference type="Pfam" id="PF00126">
    <property type="entry name" value="HTH_1"/>
    <property type="match status" value="1"/>
</dbReference>
<accession>A0A917RPE4</accession>
<evidence type="ECO:0000256" key="1">
    <source>
        <dbReference type="ARBA" id="ARBA00009437"/>
    </source>
</evidence>
<evidence type="ECO:0000256" key="5">
    <source>
        <dbReference type="ARBA" id="ARBA00023163"/>
    </source>
</evidence>
<dbReference type="Pfam" id="PF03466">
    <property type="entry name" value="LysR_substrate"/>
    <property type="match status" value="1"/>
</dbReference>
<comment type="similarity">
    <text evidence="1">Belongs to the LysR transcriptional regulatory family.</text>
</comment>
<dbReference type="SUPFAM" id="SSF46785">
    <property type="entry name" value="Winged helix' DNA-binding domain"/>
    <property type="match status" value="1"/>
</dbReference>
<feature type="domain" description="HTH lysR-type" evidence="6">
    <location>
        <begin position="1"/>
        <end position="58"/>
    </location>
</feature>
<dbReference type="FunFam" id="1.10.10.10:FF:000001">
    <property type="entry name" value="LysR family transcriptional regulator"/>
    <property type="match status" value="1"/>
</dbReference>
<dbReference type="AlphaFoldDB" id="A0A917RPE4"/>
<dbReference type="Gene3D" id="3.40.190.10">
    <property type="entry name" value="Periplasmic binding protein-like II"/>
    <property type="match status" value="2"/>
</dbReference>
<dbReference type="GO" id="GO:0003700">
    <property type="term" value="F:DNA-binding transcription factor activity"/>
    <property type="evidence" value="ECO:0007669"/>
    <property type="project" value="InterPro"/>
</dbReference>
<protein>
    <submittedName>
        <fullName evidence="7">LysR family transcriptional regulator</fullName>
    </submittedName>
</protein>
<dbReference type="PRINTS" id="PR00039">
    <property type="entry name" value="HTHLYSR"/>
</dbReference>
<dbReference type="RefSeq" id="WP_058856015.1">
    <property type="nucleotide sequence ID" value="NZ_BMMH01000006.1"/>
</dbReference>
<dbReference type="PROSITE" id="PS50931">
    <property type="entry name" value="HTH_LYSR"/>
    <property type="match status" value="1"/>
</dbReference>
<evidence type="ECO:0000256" key="3">
    <source>
        <dbReference type="ARBA" id="ARBA00023125"/>
    </source>
</evidence>
<sequence length="287" mass="31442">MNLQRARYLVAVAEHSSFTRAAAALHVAQSALSQQIKVLEREVGVTLIDRNGPRIGLTDAGVVAVREARFLLVAADRALMRIQAAAGGSATLRFAHTRSWAGGAIAHTLDAFRTRFPDVAIDEHRGFTKRNLELVREGVVDIAVVRPPVDEPDMTVEVMDREPLLLAVPANHPFTTMDRIRPEQLVDEPVVFWPRSNGPGMYDCIVEQMWPDTAPRVVRSEADDEQVLHAVGAGVGIAPMPAGRANTFRVPGVHLCQLDGPPKYLTVGIAYRPDNPNAALRDYLELI</sequence>
<dbReference type="EMBL" id="BMMH01000006">
    <property type="protein sequence ID" value="GGL17247.1"/>
    <property type="molecule type" value="Genomic_DNA"/>
</dbReference>
<name>A0A917RPE4_9NOCA</name>
<evidence type="ECO:0000256" key="4">
    <source>
        <dbReference type="ARBA" id="ARBA00023159"/>
    </source>
</evidence>
<evidence type="ECO:0000313" key="7">
    <source>
        <dbReference type="EMBL" id="GGL17247.1"/>
    </source>
</evidence>
<evidence type="ECO:0000256" key="2">
    <source>
        <dbReference type="ARBA" id="ARBA00023015"/>
    </source>
</evidence>
<keyword evidence="2" id="KW-0805">Transcription regulation</keyword>
<proteinExistence type="inferred from homology"/>
<dbReference type="Proteomes" id="UP000638263">
    <property type="component" value="Unassembled WGS sequence"/>
</dbReference>
<evidence type="ECO:0000313" key="8">
    <source>
        <dbReference type="Proteomes" id="UP000638263"/>
    </source>
</evidence>
<dbReference type="PANTHER" id="PTHR30346:SF28">
    <property type="entry name" value="HTH-TYPE TRANSCRIPTIONAL REGULATOR CYNR"/>
    <property type="match status" value="1"/>
</dbReference>
<reference evidence="7" key="2">
    <citation type="submission" date="2020-09" db="EMBL/GenBank/DDBJ databases">
        <authorList>
            <person name="Sun Q."/>
            <person name="Zhou Y."/>
        </authorList>
    </citation>
    <scope>NUCLEOTIDE SEQUENCE</scope>
    <source>
        <strain evidence="7">CGMCC 4.3508</strain>
    </source>
</reference>
<dbReference type="InterPro" id="IPR005119">
    <property type="entry name" value="LysR_subst-bd"/>
</dbReference>
<dbReference type="InterPro" id="IPR036390">
    <property type="entry name" value="WH_DNA-bd_sf"/>
</dbReference>
<evidence type="ECO:0000259" key="6">
    <source>
        <dbReference type="PROSITE" id="PS50931"/>
    </source>
</evidence>